<evidence type="ECO:0000313" key="2">
    <source>
        <dbReference type="Proteomes" id="UP001209878"/>
    </source>
</evidence>
<name>A0AAD9K4D7_RIDPI</name>
<sequence length="80" mass="8704">MKGRRPVRTRATTTAEMVGRARCVDAGHMALLRCDHCPLTPPETTALFTPSVRSPSSSVQLVVSCRLHISLPTLVSRGYV</sequence>
<evidence type="ECO:0000313" key="1">
    <source>
        <dbReference type="EMBL" id="KAK2164507.1"/>
    </source>
</evidence>
<comment type="caution">
    <text evidence="1">The sequence shown here is derived from an EMBL/GenBank/DDBJ whole genome shotgun (WGS) entry which is preliminary data.</text>
</comment>
<reference evidence="1" key="1">
    <citation type="journal article" date="2023" name="Mol. Biol. Evol.">
        <title>Third-Generation Sequencing Reveals the Adaptive Role of the Epigenome in Three Deep-Sea Polychaetes.</title>
        <authorList>
            <person name="Perez M."/>
            <person name="Aroh O."/>
            <person name="Sun Y."/>
            <person name="Lan Y."/>
            <person name="Juniper S.K."/>
            <person name="Young C.R."/>
            <person name="Angers B."/>
            <person name="Qian P.Y."/>
        </authorList>
    </citation>
    <scope>NUCLEOTIDE SEQUENCE</scope>
    <source>
        <strain evidence="1">R07B-5</strain>
    </source>
</reference>
<organism evidence="1 2">
    <name type="scientific">Ridgeia piscesae</name>
    <name type="common">Tubeworm</name>
    <dbReference type="NCBI Taxonomy" id="27915"/>
    <lineage>
        <taxon>Eukaryota</taxon>
        <taxon>Metazoa</taxon>
        <taxon>Spiralia</taxon>
        <taxon>Lophotrochozoa</taxon>
        <taxon>Annelida</taxon>
        <taxon>Polychaeta</taxon>
        <taxon>Sedentaria</taxon>
        <taxon>Canalipalpata</taxon>
        <taxon>Sabellida</taxon>
        <taxon>Siboglinidae</taxon>
        <taxon>Ridgeia</taxon>
    </lineage>
</organism>
<keyword evidence="2" id="KW-1185">Reference proteome</keyword>
<gene>
    <name evidence="1" type="ORF">NP493_1413g00033</name>
</gene>
<proteinExistence type="predicted"/>
<dbReference type="AlphaFoldDB" id="A0AAD9K4D7"/>
<dbReference type="EMBL" id="JAODUO010001411">
    <property type="protein sequence ID" value="KAK2164507.1"/>
    <property type="molecule type" value="Genomic_DNA"/>
</dbReference>
<protein>
    <submittedName>
        <fullName evidence="1">Uncharacterized protein</fullName>
    </submittedName>
</protein>
<dbReference type="Proteomes" id="UP001209878">
    <property type="component" value="Unassembled WGS sequence"/>
</dbReference>
<accession>A0AAD9K4D7</accession>